<keyword evidence="3" id="KW-1185">Reference proteome</keyword>
<evidence type="ECO:0000313" key="2">
    <source>
        <dbReference type="EMBL" id="RAV21995.1"/>
    </source>
</evidence>
<feature type="signal peptide" evidence="1">
    <location>
        <begin position="1"/>
        <end position="26"/>
    </location>
</feature>
<organism evidence="2 3">
    <name type="scientific">Paenibacillus contaminans</name>
    <dbReference type="NCBI Taxonomy" id="450362"/>
    <lineage>
        <taxon>Bacteria</taxon>
        <taxon>Bacillati</taxon>
        <taxon>Bacillota</taxon>
        <taxon>Bacilli</taxon>
        <taxon>Bacillales</taxon>
        <taxon>Paenibacillaceae</taxon>
        <taxon>Paenibacillus</taxon>
    </lineage>
</organism>
<evidence type="ECO:0008006" key="4">
    <source>
        <dbReference type="Google" id="ProtNLM"/>
    </source>
</evidence>
<dbReference type="AlphaFoldDB" id="A0A329MQ23"/>
<evidence type="ECO:0000313" key="3">
    <source>
        <dbReference type="Proteomes" id="UP000250369"/>
    </source>
</evidence>
<dbReference type="EMBL" id="QMFB01000003">
    <property type="protein sequence ID" value="RAV21995.1"/>
    <property type="molecule type" value="Genomic_DNA"/>
</dbReference>
<keyword evidence="1" id="KW-0732">Signal</keyword>
<dbReference type="OrthoDB" id="2883543at2"/>
<name>A0A329MQ23_9BACL</name>
<protein>
    <recommendedName>
        <fullName evidence="4">DUF2680 domain-containing protein</fullName>
    </recommendedName>
</protein>
<accession>A0A329MQ23</accession>
<proteinExistence type="predicted"/>
<dbReference type="InterPro" id="IPR024485">
    <property type="entry name" value="DUF2680"/>
</dbReference>
<feature type="chain" id="PRO_5016387188" description="DUF2680 domain-containing protein" evidence="1">
    <location>
        <begin position="27"/>
        <end position="114"/>
    </location>
</feature>
<comment type="caution">
    <text evidence="2">The sequence shown here is derived from an EMBL/GenBank/DDBJ whole genome shotgun (WGS) entry which is preliminary data.</text>
</comment>
<dbReference type="RefSeq" id="WP_113030305.1">
    <property type="nucleotide sequence ID" value="NZ_QMFB01000003.1"/>
</dbReference>
<dbReference type="Proteomes" id="UP000250369">
    <property type="component" value="Unassembled WGS sequence"/>
</dbReference>
<reference evidence="2 3" key="1">
    <citation type="journal article" date="2009" name="Int. J. Syst. Evol. Microbiol.">
        <title>Paenibacillus contaminans sp. nov., isolated from a contaminated laboratory plate.</title>
        <authorList>
            <person name="Chou J.H."/>
            <person name="Lee J.H."/>
            <person name="Lin M.C."/>
            <person name="Chang P.S."/>
            <person name="Arun A.B."/>
            <person name="Young C.C."/>
            <person name="Chen W.M."/>
        </authorList>
    </citation>
    <scope>NUCLEOTIDE SEQUENCE [LARGE SCALE GENOMIC DNA]</scope>
    <source>
        <strain evidence="2 3">CKOBP-6</strain>
    </source>
</reference>
<dbReference type="Pfam" id="PF10925">
    <property type="entry name" value="DUF2680"/>
    <property type="match status" value="1"/>
</dbReference>
<evidence type="ECO:0000256" key="1">
    <source>
        <dbReference type="SAM" id="SignalP"/>
    </source>
</evidence>
<gene>
    <name evidence="2" type="ORF">DQG23_08125</name>
</gene>
<sequence>MRKVTTVLVSAGLLAALGFGGLQAYADHHTAEEQAAKVTLSEQQKSELAALHKDILAKKKEVIGKYVQFGVLSEEKGKHAIDRMEKRYEMLEKNGFVPKWDKHEKRDKEKHREN</sequence>